<reference evidence="6 7" key="1">
    <citation type="submission" date="2012-12" db="EMBL/GenBank/DDBJ databases">
        <title>The Genome Sequence of Bacillus cereus VD196.</title>
        <authorList>
            <consortium name="The Broad Institute Genome Sequencing Platform"/>
            <consortium name="The Broad Institute Genome Sequencing Center for Infectious Disease"/>
            <person name="Feldgarden M."/>
            <person name="Van der Auwera G.A."/>
            <person name="Mahillon J."/>
            <person name="Duprez V."/>
            <person name="Timmery S."/>
            <person name="Mattelet C."/>
            <person name="Dierick K."/>
            <person name="Sun M."/>
            <person name="Yu Z."/>
            <person name="Zhu L."/>
            <person name="Hu X."/>
            <person name="Shank E.B."/>
            <person name="Swiecicka I."/>
            <person name="Hansen B.M."/>
            <person name="Andrup L."/>
            <person name="Walker B."/>
            <person name="Young S.K."/>
            <person name="Zeng Q."/>
            <person name="Gargeya S."/>
            <person name="Fitzgerald M."/>
            <person name="Haas B."/>
            <person name="Abouelleil A."/>
            <person name="Alvarado L."/>
            <person name="Arachchi H.M."/>
            <person name="Berlin A.M."/>
            <person name="Chapman S.B."/>
            <person name="Dewar J."/>
            <person name="Goldberg J."/>
            <person name="Griggs A."/>
            <person name="Gujja S."/>
            <person name="Hansen M."/>
            <person name="Howarth C."/>
            <person name="Imamovic A."/>
            <person name="Larimer J."/>
            <person name="McCowan C."/>
            <person name="Murphy C."/>
            <person name="Neiman D."/>
            <person name="Pearson M."/>
            <person name="Priest M."/>
            <person name="Roberts A."/>
            <person name="Saif S."/>
            <person name="Shea T."/>
            <person name="Sisk P."/>
            <person name="Sykes S."/>
            <person name="Wortman J."/>
            <person name="Nusbaum C."/>
            <person name="Birren B."/>
        </authorList>
    </citation>
    <scope>NUCLEOTIDE SEQUENCE [LARGE SCALE GENOMIC DNA]</scope>
    <source>
        <strain evidence="6 7">VD196</strain>
    </source>
</reference>
<comment type="catalytic activity">
    <reaction evidence="4 5">
        <text>O-phospho-L-tyrosyl-[protein] + H2O = L-tyrosyl-[protein] + phosphate</text>
        <dbReference type="Rhea" id="RHEA:10684"/>
        <dbReference type="Rhea" id="RHEA-COMP:10136"/>
        <dbReference type="Rhea" id="RHEA-COMP:20101"/>
        <dbReference type="ChEBI" id="CHEBI:15377"/>
        <dbReference type="ChEBI" id="CHEBI:43474"/>
        <dbReference type="ChEBI" id="CHEBI:46858"/>
        <dbReference type="ChEBI" id="CHEBI:61978"/>
        <dbReference type="EC" id="3.1.3.48"/>
    </reaction>
</comment>
<dbReference type="Gene3D" id="3.20.20.140">
    <property type="entry name" value="Metal-dependent hydrolases"/>
    <property type="match status" value="1"/>
</dbReference>
<protein>
    <recommendedName>
        <fullName evidence="5">Tyrosine-protein phosphatase</fullName>
        <ecNumber evidence="5">3.1.3.48</ecNumber>
    </recommendedName>
</protein>
<dbReference type="Pfam" id="PF19567">
    <property type="entry name" value="CpsB_CapC"/>
    <property type="match status" value="1"/>
</dbReference>
<evidence type="ECO:0000256" key="1">
    <source>
        <dbReference type="ARBA" id="ARBA00005750"/>
    </source>
</evidence>
<evidence type="ECO:0000313" key="7">
    <source>
        <dbReference type="Proteomes" id="UP000014023"/>
    </source>
</evidence>
<dbReference type="EC" id="3.1.3.48" evidence="5"/>
<evidence type="ECO:0000256" key="2">
    <source>
        <dbReference type="ARBA" id="ARBA00022801"/>
    </source>
</evidence>
<dbReference type="PANTHER" id="PTHR39181">
    <property type="entry name" value="TYROSINE-PROTEIN PHOSPHATASE YWQE"/>
    <property type="match status" value="1"/>
</dbReference>
<keyword evidence="3 5" id="KW-0904">Protein phosphatase</keyword>
<accession>A0A9W5PYK4</accession>
<comment type="similarity">
    <text evidence="1 5">Belongs to the metallo-dependent hydrolases superfamily. CpsB/CapC family.</text>
</comment>
<dbReference type="RefSeq" id="WP_016126091.1">
    <property type="nucleotide sequence ID" value="NZ_KB976270.1"/>
</dbReference>
<evidence type="ECO:0000256" key="4">
    <source>
        <dbReference type="ARBA" id="ARBA00051722"/>
    </source>
</evidence>
<organism evidence="6 7">
    <name type="scientific">Bacillus cereus VD196</name>
    <dbReference type="NCBI Taxonomy" id="1053243"/>
    <lineage>
        <taxon>Bacteria</taxon>
        <taxon>Bacillati</taxon>
        <taxon>Bacillota</taxon>
        <taxon>Bacilli</taxon>
        <taxon>Bacillales</taxon>
        <taxon>Bacillaceae</taxon>
        <taxon>Bacillus</taxon>
        <taxon>Bacillus cereus group</taxon>
    </lineage>
</organism>
<dbReference type="PANTHER" id="PTHR39181:SF1">
    <property type="entry name" value="TYROSINE-PROTEIN PHOSPHATASE YWQE"/>
    <property type="match status" value="1"/>
</dbReference>
<evidence type="ECO:0000256" key="5">
    <source>
        <dbReference type="PIRNR" id="PIRNR016557"/>
    </source>
</evidence>
<dbReference type="Proteomes" id="UP000014023">
    <property type="component" value="Unassembled WGS sequence"/>
</dbReference>
<comment type="caution">
    <text evidence="6">The sequence shown here is derived from an EMBL/GenBank/DDBJ whole genome shotgun (WGS) entry which is preliminary data.</text>
</comment>
<dbReference type="SUPFAM" id="SSF89550">
    <property type="entry name" value="PHP domain-like"/>
    <property type="match status" value="1"/>
</dbReference>
<dbReference type="GO" id="GO:0030145">
    <property type="term" value="F:manganese ion binding"/>
    <property type="evidence" value="ECO:0007669"/>
    <property type="project" value="UniProtKB-UniRule"/>
</dbReference>
<name>A0A9W5PYK4_BACCE</name>
<keyword evidence="2 5" id="KW-0378">Hydrolase</keyword>
<dbReference type="PIRSF" id="PIRSF016557">
    <property type="entry name" value="Caps_synth_CpsB"/>
    <property type="match status" value="1"/>
</dbReference>
<evidence type="ECO:0000313" key="6">
    <source>
        <dbReference type="EMBL" id="EOO61612.1"/>
    </source>
</evidence>
<dbReference type="GO" id="GO:0004725">
    <property type="term" value="F:protein tyrosine phosphatase activity"/>
    <property type="evidence" value="ECO:0007669"/>
    <property type="project" value="UniProtKB-UniRule"/>
</dbReference>
<dbReference type="EMBL" id="AHFL01000062">
    <property type="protein sequence ID" value="EOO61612.1"/>
    <property type="molecule type" value="Genomic_DNA"/>
</dbReference>
<sequence length="270" mass="31368">MIDIHNHILPNVDDGPKDLSESINLIKQAMGIGVQTIVATPHFHPYKYPRNRKKSILKFVDELNSSIKIQGLDSKVNILPGQEVYLYDELIEGLDRGDILTINNSGKYLLIEFPMTFHPRYSYKIIEELIKRRIVPIIAHPERHVFFREDKNLLKKYVDLGAIIQINSSSLQNKTNKKINKFARELLEWQCTHVIASDAHNIDLRPFYKVNVYKNKLKNENHYNYIQENARRIIEGKLIPQVAFHNSINNDSASPLIRILNKYNLFKGGK</sequence>
<dbReference type="InterPro" id="IPR016195">
    <property type="entry name" value="Pol/histidinol_Pase-like"/>
</dbReference>
<dbReference type="AlphaFoldDB" id="A0A9W5PYK4"/>
<gene>
    <name evidence="6" type="ORF">IKE_05886</name>
</gene>
<evidence type="ECO:0000256" key="3">
    <source>
        <dbReference type="ARBA" id="ARBA00022912"/>
    </source>
</evidence>
<dbReference type="InterPro" id="IPR016667">
    <property type="entry name" value="Caps_polysacc_synth_CpsB/CapC"/>
</dbReference>
<proteinExistence type="inferred from homology"/>